<keyword evidence="1" id="KW-0694">RNA-binding</keyword>
<sequence>MADADRIRIDKWLWQARFCKTRSLAAGTVASGRVRINGERSVKPGRAIGPGDVLTLGLGGGVRVVRVLHCGSRRGPAPEAQTLYEEVSQADNVPDLPVREE</sequence>
<dbReference type="RefSeq" id="WP_108852949.1">
    <property type="nucleotide sequence ID" value="NZ_OMOQ01000001.1"/>
</dbReference>
<dbReference type="InterPro" id="IPR002942">
    <property type="entry name" value="S4_RNA-bd"/>
</dbReference>
<dbReference type="SMART" id="SM00363">
    <property type="entry name" value="S4"/>
    <property type="match status" value="1"/>
</dbReference>
<evidence type="ECO:0000256" key="1">
    <source>
        <dbReference type="PROSITE-ProRule" id="PRU00182"/>
    </source>
</evidence>
<dbReference type="Proteomes" id="UP000244924">
    <property type="component" value="Unassembled WGS sequence"/>
</dbReference>
<evidence type="ECO:0000313" key="5">
    <source>
        <dbReference type="Proteomes" id="UP000244924"/>
    </source>
</evidence>
<dbReference type="GO" id="GO:0003723">
    <property type="term" value="F:RNA binding"/>
    <property type="evidence" value="ECO:0007669"/>
    <property type="project" value="UniProtKB-KW"/>
</dbReference>
<dbReference type="EMBL" id="OMOQ01000001">
    <property type="protein sequence ID" value="SPH18645.1"/>
    <property type="molecule type" value="Genomic_DNA"/>
</dbReference>
<evidence type="ECO:0000259" key="3">
    <source>
        <dbReference type="SMART" id="SM00363"/>
    </source>
</evidence>
<feature type="region of interest" description="Disordered" evidence="2">
    <location>
        <begin position="79"/>
        <end position="101"/>
    </location>
</feature>
<feature type="domain" description="RNA-binding S4" evidence="3">
    <location>
        <begin position="7"/>
        <end position="69"/>
    </location>
</feature>
<keyword evidence="4" id="KW-0346">Stress response</keyword>
<keyword evidence="5" id="KW-1185">Reference proteome</keyword>
<dbReference type="AlphaFoldDB" id="A0A2R8B7N8"/>
<dbReference type="OrthoDB" id="9797176at2"/>
<proteinExistence type="predicted"/>
<dbReference type="CDD" id="cd00165">
    <property type="entry name" value="S4"/>
    <property type="match status" value="1"/>
</dbReference>
<reference evidence="4 5" key="1">
    <citation type="submission" date="2018-03" db="EMBL/GenBank/DDBJ databases">
        <authorList>
            <person name="Keele B.F."/>
        </authorList>
    </citation>
    <scope>NUCLEOTIDE SEQUENCE [LARGE SCALE GENOMIC DNA]</scope>
    <source>
        <strain evidence="4 5">CECT 8626</strain>
    </source>
</reference>
<organism evidence="4 5">
    <name type="scientific">Albidovulum aquaemixtae</name>
    <dbReference type="NCBI Taxonomy" id="1542388"/>
    <lineage>
        <taxon>Bacteria</taxon>
        <taxon>Pseudomonadati</taxon>
        <taxon>Pseudomonadota</taxon>
        <taxon>Alphaproteobacteria</taxon>
        <taxon>Rhodobacterales</taxon>
        <taxon>Paracoccaceae</taxon>
        <taxon>Albidovulum</taxon>
    </lineage>
</organism>
<gene>
    <name evidence="4" type="primary">hslR</name>
    <name evidence="4" type="ORF">DEA8626_02185</name>
</gene>
<name>A0A2R8B7N8_9RHOB</name>
<dbReference type="Pfam" id="PF01479">
    <property type="entry name" value="S4"/>
    <property type="match status" value="1"/>
</dbReference>
<accession>A0A2R8B7N8</accession>
<dbReference type="PROSITE" id="PS50889">
    <property type="entry name" value="S4"/>
    <property type="match status" value="1"/>
</dbReference>
<evidence type="ECO:0000256" key="2">
    <source>
        <dbReference type="SAM" id="MobiDB-lite"/>
    </source>
</evidence>
<evidence type="ECO:0000313" key="4">
    <source>
        <dbReference type="EMBL" id="SPH18645.1"/>
    </source>
</evidence>
<dbReference type="Gene3D" id="3.10.290.10">
    <property type="entry name" value="RNA-binding S4 domain"/>
    <property type="match status" value="1"/>
</dbReference>
<dbReference type="SUPFAM" id="SSF55174">
    <property type="entry name" value="Alpha-L RNA-binding motif"/>
    <property type="match status" value="1"/>
</dbReference>
<protein>
    <submittedName>
        <fullName evidence="4">Heat shock protein 15</fullName>
    </submittedName>
</protein>
<dbReference type="InterPro" id="IPR036986">
    <property type="entry name" value="S4_RNA-bd_sf"/>
</dbReference>